<keyword evidence="9" id="KW-1185">Reference proteome</keyword>
<comment type="subcellular location">
    <subcellularLocation>
        <location evidence="1">Membrane</location>
        <topology evidence="1">Multi-pass membrane protein</topology>
    </subcellularLocation>
</comment>
<evidence type="ECO:0000256" key="6">
    <source>
        <dbReference type="SAM" id="MobiDB-lite"/>
    </source>
</evidence>
<dbReference type="Gene3D" id="1.20.1250.20">
    <property type="entry name" value="MFS general substrate transporter like domains"/>
    <property type="match status" value="1"/>
</dbReference>
<reference evidence="9" key="1">
    <citation type="journal article" date="2013" name="Genome Announc.">
        <title>Genome sequence of the food spoilage yeast Zygosaccharomyces bailii CLIB 213(T).</title>
        <authorList>
            <person name="Galeote V."/>
            <person name="Bigey F."/>
            <person name="Devillers H."/>
            <person name="Neuveglise C."/>
            <person name="Dequin S."/>
        </authorList>
    </citation>
    <scope>NUCLEOTIDE SEQUENCE [LARGE SCALE GENOMIC DNA]</scope>
    <source>
        <strain evidence="9">CLIB 213 / ATCC 58445 / CBS 680 / CCRC 21525 / NBRC 1098 / NCYC 1416 / NRRL Y-2227</strain>
    </source>
</reference>
<dbReference type="OrthoDB" id="3639251at2759"/>
<protein>
    <submittedName>
        <fullName evidence="8">ZYBA0S20-00122g1_1</fullName>
    </submittedName>
</protein>
<keyword evidence="5 7" id="KW-0472">Membrane</keyword>
<dbReference type="Proteomes" id="UP000019375">
    <property type="component" value="Unassembled WGS sequence"/>
</dbReference>
<feature type="transmembrane region" description="Helical" evidence="7">
    <location>
        <begin position="387"/>
        <end position="406"/>
    </location>
</feature>
<feature type="transmembrane region" description="Helical" evidence="7">
    <location>
        <begin position="358"/>
        <end position="380"/>
    </location>
</feature>
<feature type="region of interest" description="Disordered" evidence="6">
    <location>
        <begin position="1"/>
        <end position="46"/>
    </location>
</feature>
<feature type="transmembrane region" description="Helical" evidence="7">
    <location>
        <begin position="447"/>
        <end position="468"/>
    </location>
</feature>
<dbReference type="AlphaFoldDB" id="A0A8J2TBT5"/>
<dbReference type="Pfam" id="PF07690">
    <property type="entry name" value="MFS_1"/>
    <property type="match status" value="1"/>
</dbReference>
<feature type="compositionally biased region" description="Polar residues" evidence="6">
    <location>
        <begin position="1"/>
        <end position="14"/>
    </location>
</feature>
<keyword evidence="2" id="KW-0813">Transport</keyword>
<feature type="transmembrane region" description="Helical" evidence="7">
    <location>
        <begin position="189"/>
        <end position="209"/>
    </location>
</feature>
<organism evidence="8 9">
    <name type="scientific">Zygosaccharomyces bailii (strain CLIB 213 / ATCC 58445 / CBS 680 / BCRC 21525 / NBRC 1098 / NCYC 1416 / NRRL Y-2227)</name>
    <dbReference type="NCBI Taxonomy" id="1333698"/>
    <lineage>
        <taxon>Eukaryota</taxon>
        <taxon>Fungi</taxon>
        <taxon>Dikarya</taxon>
        <taxon>Ascomycota</taxon>
        <taxon>Saccharomycotina</taxon>
        <taxon>Saccharomycetes</taxon>
        <taxon>Saccharomycetales</taxon>
        <taxon>Saccharomycetaceae</taxon>
        <taxon>Zygosaccharomyces</taxon>
    </lineage>
</organism>
<feature type="transmembrane region" description="Helical" evidence="7">
    <location>
        <begin position="157"/>
        <end position="177"/>
    </location>
</feature>
<accession>A0A8J2TBT5</accession>
<dbReference type="InterPro" id="IPR036259">
    <property type="entry name" value="MFS_trans_sf"/>
</dbReference>
<dbReference type="GO" id="GO:0016020">
    <property type="term" value="C:membrane"/>
    <property type="evidence" value="ECO:0007669"/>
    <property type="project" value="UniProtKB-SubCell"/>
</dbReference>
<dbReference type="PANTHER" id="PTHR43791">
    <property type="entry name" value="PERMEASE-RELATED"/>
    <property type="match status" value="1"/>
</dbReference>
<evidence type="ECO:0000256" key="5">
    <source>
        <dbReference type="ARBA" id="ARBA00023136"/>
    </source>
</evidence>
<evidence type="ECO:0000256" key="3">
    <source>
        <dbReference type="ARBA" id="ARBA00022692"/>
    </source>
</evidence>
<feature type="transmembrane region" description="Helical" evidence="7">
    <location>
        <begin position="412"/>
        <end position="435"/>
    </location>
</feature>
<keyword evidence="4 7" id="KW-1133">Transmembrane helix</keyword>
<feature type="transmembrane region" description="Helical" evidence="7">
    <location>
        <begin position="221"/>
        <end position="240"/>
    </location>
</feature>
<dbReference type="InterPro" id="IPR011701">
    <property type="entry name" value="MFS"/>
</dbReference>
<evidence type="ECO:0000256" key="4">
    <source>
        <dbReference type="ARBA" id="ARBA00022989"/>
    </source>
</evidence>
<evidence type="ECO:0000256" key="7">
    <source>
        <dbReference type="SAM" id="Phobius"/>
    </source>
</evidence>
<dbReference type="SUPFAM" id="SSF103473">
    <property type="entry name" value="MFS general substrate transporter"/>
    <property type="match status" value="1"/>
</dbReference>
<keyword evidence="3 7" id="KW-0812">Transmembrane</keyword>
<evidence type="ECO:0000313" key="9">
    <source>
        <dbReference type="Proteomes" id="UP000019375"/>
    </source>
</evidence>
<evidence type="ECO:0000256" key="2">
    <source>
        <dbReference type="ARBA" id="ARBA00022448"/>
    </source>
</evidence>
<dbReference type="GO" id="GO:0033229">
    <property type="term" value="F:cysteine transmembrane transporter activity"/>
    <property type="evidence" value="ECO:0007669"/>
    <property type="project" value="TreeGrafter"/>
</dbReference>
<feature type="transmembrane region" description="Helical" evidence="7">
    <location>
        <begin position="90"/>
        <end position="107"/>
    </location>
</feature>
<feature type="transmembrane region" description="Helical" evidence="7">
    <location>
        <begin position="480"/>
        <end position="502"/>
    </location>
</feature>
<sequence length="548" mass="61560">MTSLSLSSIENDVSNIGEKEKPSPNEIVTDFTTGEEEQSSSAAVSTEKSKGGYRVVKSRDADVVLKFMEEHDSVVPSITPDQEKKLRRKVAFIVVGLTFLIDLTLYSDKATLSYDSIFGLFEDTGLTQDTYNDANTLFYVGYIIGQLNLLFVQKFPIGRVMAVMTGLWTIIIFLHCAAFNHQGIIALRFFLGFVESIAVPSLNITMNQFLTPDEKNSYSPIWYISSMGVTIPVGFIAYGILHSKSHVPTWKLFMIIIGGCTFLLTILVVFWYPNNPTDAKFLSTEEKVWVIRRVQQSSQASIEQKVIKKYQIKEAFKDPITWLFSLFFLTQQLANNLAYQQNLLFEGMGNITNLDSTLVSVAAGGFASVCSVIATVFLLYTKNFTAFSVVFWSLPSLAASIALATISWDQKIALLAMLCLACPLFGIPWILMFSWNTTSCAGYTKRITRNAIIMFWYGIANIISPQIWQSRDAPRYIPAWIVQIVLSFFFAPLVALVIWFILKKRNNKRLANLKSNQGVVEDSGEAVRTEIAMLDLTDLENESFIYPL</sequence>
<evidence type="ECO:0000256" key="1">
    <source>
        <dbReference type="ARBA" id="ARBA00004141"/>
    </source>
</evidence>
<feature type="transmembrane region" description="Helical" evidence="7">
    <location>
        <begin position="252"/>
        <end position="272"/>
    </location>
</feature>
<proteinExistence type="predicted"/>
<name>A0A8J2TBT5_ZYGB2</name>
<dbReference type="EMBL" id="HG316473">
    <property type="protein sequence ID" value="CDF92056.1"/>
    <property type="molecule type" value="Genomic_DNA"/>
</dbReference>
<evidence type="ECO:0000313" key="8">
    <source>
        <dbReference type="EMBL" id="CDF92056.1"/>
    </source>
</evidence>
<gene>
    <name evidence="8" type="ORF">BN860_00122g</name>
</gene>
<dbReference type="PANTHER" id="PTHR43791:SF63">
    <property type="entry name" value="HIGH AFFINITY CYSTEINE TRANSPORTER"/>
    <property type="match status" value="1"/>
</dbReference>